<evidence type="ECO:0000313" key="3">
    <source>
        <dbReference type="Proteomes" id="UP000054736"/>
    </source>
</evidence>
<evidence type="ECO:0000313" key="2">
    <source>
        <dbReference type="EMBL" id="KTC85961.1"/>
    </source>
</evidence>
<sequence length="96" mass="9800">MAKGSSTLNILGGLVLKPAKSPSAQKKSNTHDAAAADKKKKHAPAQTINSSLGNPATAPALARNLIKPKGNELNLGDELKAILTPKKGGPTLTPKS</sequence>
<reference evidence="2 3" key="1">
    <citation type="submission" date="2015-11" db="EMBL/GenBank/DDBJ databases">
        <title>Genomic analysis of 38 Legionella species identifies large and diverse effector repertoires.</title>
        <authorList>
            <person name="Burstein D."/>
            <person name="Amaro F."/>
            <person name="Zusman T."/>
            <person name="Lifshitz Z."/>
            <person name="Cohen O."/>
            <person name="Gilbert J.A."/>
            <person name="Pupko T."/>
            <person name="Shuman H.A."/>
            <person name="Segal G."/>
        </authorList>
    </citation>
    <scope>NUCLEOTIDE SEQUENCE [LARGE SCALE GENOMIC DNA]</scope>
    <source>
        <strain evidence="2 3">ATCC 700990</strain>
    </source>
</reference>
<dbReference type="OrthoDB" id="9965670at2"/>
<feature type="compositionally biased region" description="Low complexity" evidence="1">
    <location>
        <begin position="17"/>
        <end position="33"/>
    </location>
</feature>
<name>A0A0W0SRY1_9GAMM</name>
<dbReference type="PATRIC" id="fig|1212489.4.peg.2412"/>
<comment type="caution">
    <text evidence="2">The sequence shown here is derived from an EMBL/GenBank/DDBJ whole genome shotgun (WGS) entry which is preliminary data.</text>
</comment>
<dbReference type="EMBL" id="LNXY01000027">
    <property type="protein sequence ID" value="KTC85961.1"/>
    <property type="molecule type" value="Genomic_DNA"/>
</dbReference>
<evidence type="ECO:0000256" key="1">
    <source>
        <dbReference type="SAM" id="MobiDB-lite"/>
    </source>
</evidence>
<dbReference type="STRING" id="1212489.Ldro_2286"/>
<organism evidence="2 3">
    <name type="scientific">Legionella drozanskii LLAP-1</name>
    <dbReference type="NCBI Taxonomy" id="1212489"/>
    <lineage>
        <taxon>Bacteria</taxon>
        <taxon>Pseudomonadati</taxon>
        <taxon>Pseudomonadota</taxon>
        <taxon>Gammaproteobacteria</taxon>
        <taxon>Legionellales</taxon>
        <taxon>Legionellaceae</taxon>
        <taxon>Legionella</taxon>
    </lineage>
</organism>
<protein>
    <submittedName>
        <fullName evidence="2">Uncharacterized protein</fullName>
    </submittedName>
</protein>
<dbReference type="Proteomes" id="UP000054736">
    <property type="component" value="Unassembled WGS sequence"/>
</dbReference>
<dbReference type="RefSeq" id="WP_058496549.1">
    <property type="nucleotide sequence ID" value="NZ_CAAAIU010000001.1"/>
</dbReference>
<gene>
    <name evidence="2" type="ORF">Ldro_2286</name>
</gene>
<feature type="region of interest" description="Disordered" evidence="1">
    <location>
        <begin position="1"/>
        <end position="59"/>
    </location>
</feature>
<proteinExistence type="predicted"/>
<dbReference type="AlphaFoldDB" id="A0A0W0SRY1"/>
<accession>A0A0W0SRY1</accession>
<keyword evidence="3" id="KW-1185">Reference proteome</keyword>